<dbReference type="InterPro" id="IPR029058">
    <property type="entry name" value="AB_hydrolase_fold"/>
</dbReference>
<evidence type="ECO:0000313" key="3">
    <source>
        <dbReference type="Proteomes" id="UP000632273"/>
    </source>
</evidence>
<feature type="domain" description="AB hydrolase-1" evidence="1">
    <location>
        <begin position="5"/>
        <end position="235"/>
    </location>
</feature>
<sequence length="253" mass="27644">MANNPTLLFLHGFAESREIWTEFTRGFPAEYQVLTPNFPGYGSSGAPVAADYSMEALAEFIREELARAGAAPAVLVGHSMGGYAALAFAEKYPAQVAGLVLFHSSALPDDETKKANRNKNISFVERHGVEKFMSTFIRPLFADANEQTMMNERQQLEEMGINTPQASVLAGMQAMRDRPDRTDVLRKATYPVLFIVGKEDLAVTLETSLAQVALPPVSTALLLEKVGHLGFFERPTETRRAVLAFAAGVFAEA</sequence>
<proteinExistence type="predicted"/>
<dbReference type="EMBL" id="BMHT01000001">
    <property type="protein sequence ID" value="GGE98418.1"/>
    <property type="molecule type" value="Genomic_DNA"/>
</dbReference>
<dbReference type="PRINTS" id="PR00412">
    <property type="entry name" value="EPOXHYDRLASE"/>
</dbReference>
<name>A0ABQ1TLB1_9BACT</name>
<dbReference type="PRINTS" id="PR00111">
    <property type="entry name" value="ABHYDROLASE"/>
</dbReference>
<dbReference type="SUPFAM" id="SSF53474">
    <property type="entry name" value="alpha/beta-Hydrolases"/>
    <property type="match status" value="1"/>
</dbReference>
<dbReference type="InterPro" id="IPR000639">
    <property type="entry name" value="Epox_hydrolase-like"/>
</dbReference>
<accession>A0ABQ1TLB1</accession>
<gene>
    <name evidence="2" type="ORF">GCM10011383_06550</name>
</gene>
<keyword evidence="3" id="KW-1185">Reference proteome</keyword>
<dbReference type="Proteomes" id="UP000632273">
    <property type="component" value="Unassembled WGS sequence"/>
</dbReference>
<dbReference type="InterPro" id="IPR000073">
    <property type="entry name" value="AB_hydrolase_1"/>
</dbReference>
<dbReference type="RefSeq" id="WP_188810877.1">
    <property type="nucleotide sequence ID" value="NZ_BMHT01000001.1"/>
</dbReference>
<dbReference type="Pfam" id="PF00561">
    <property type="entry name" value="Abhydrolase_1"/>
    <property type="match status" value="1"/>
</dbReference>
<keyword evidence="2" id="KW-0378">Hydrolase</keyword>
<dbReference type="PANTHER" id="PTHR43798">
    <property type="entry name" value="MONOACYLGLYCEROL LIPASE"/>
    <property type="match status" value="1"/>
</dbReference>
<dbReference type="InterPro" id="IPR050266">
    <property type="entry name" value="AB_hydrolase_sf"/>
</dbReference>
<comment type="caution">
    <text evidence="2">The sequence shown here is derived from an EMBL/GenBank/DDBJ whole genome shotgun (WGS) entry which is preliminary data.</text>
</comment>
<dbReference type="GO" id="GO:0016787">
    <property type="term" value="F:hydrolase activity"/>
    <property type="evidence" value="ECO:0007669"/>
    <property type="project" value="UniProtKB-KW"/>
</dbReference>
<protein>
    <submittedName>
        <fullName evidence="2">Alpha/beta hydrolase</fullName>
    </submittedName>
</protein>
<reference evidence="3" key="1">
    <citation type="journal article" date="2019" name="Int. J. Syst. Evol. Microbiol.">
        <title>The Global Catalogue of Microorganisms (GCM) 10K type strain sequencing project: providing services to taxonomists for standard genome sequencing and annotation.</title>
        <authorList>
            <consortium name="The Broad Institute Genomics Platform"/>
            <consortium name="The Broad Institute Genome Sequencing Center for Infectious Disease"/>
            <person name="Wu L."/>
            <person name="Ma J."/>
        </authorList>
    </citation>
    <scope>NUCLEOTIDE SEQUENCE [LARGE SCALE GENOMIC DNA]</scope>
    <source>
        <strain evidence="3">CGMCC 1.15197</strain>
    </source>
</reference>
<organism evidence="2 3">
    <name type="scientific">Hymenobacter cavernae</name>
    <dbReference type="NCBI Taxonomy" id="2044852"/>
    <lineage>
        <taxon>Bacteria</taxon>
        <taxon>Pseudomonadati</taxon>
        <taxon>Bacteroidota</taxon>
        <taxon>Cytophagia</taxon>
        <taxon>Cytophagales</taxon>
        <taxon>Hymenobacteraceae</taxon>
        <taxon>Hymenobacter</taxon>
    </lineage>
</organism>
<evidence type="ECO:0000313" key="2">
    <source>
        <dbReference type="EMBL" id="GGE98418.1"/>
    </source>
</evidence>
<dbReference type="PANTHER" id="PTHR43798:SF5">
    <property type="entry name" value="MONOACYLGLYCEROL LIPASE ABHD6"/>
    <property type="match status" value="1"/>
</dbReference>
<evidence type="ECO:0000259" key="1">
    <source>
        <dbReference type="Pfam" id="PF00561"/>
    </source>
</evidence>
<dbReference type="Gene3D" id="3.40.50.1820">
    <property type="entry name" value="alpha/beta hydrolase"/>
    <property type="match status" value="1"/>
</dbReference>